<dbReference type="GO" id="GO:0046872">
    <property type="term" value="F:metal ion binding"/>
    <property type="evidence" value="ECO:0007669"/>
    <property type="project" value="UniProtKB-UniRule"/>
</dbReference>
<keyword evidence="9" id="KW-0004">4Fe-4S</keyword>
<dbReference type="InterPro" id="IPR006638">
    <property type="entry name" value="Elp3/MiaA/NifB-like_rSAM"/>
</dbReference>
<reference evidence="11 12" key="1">
    <citation type="submission" date="2013-12" db="EMBL/GenBank/DDBJ databases">
        <title>Draft genome sequence of Caloranaerobacter sp. H53214.</title>
        <authorList>
            <person name="Jiang L.J."/>
            <person name="Shao Z.Z."/>
            <person name="Long M.N."/>
        </authorList>
    </citation>
    <scope>NUCLEOTIDE SEQUENCE [LARGE SCALE GENOMIC DNA]</scope>
    <source>
        <strain evidence="11 12">H53214</strain>
    </source>
</reference>
<comment type="subcellular location">
    <subcellularLocation>
        <location evidence="9">Cytoplasm</location>
    </subcellularLocation>
</comment>
<evidence type="ECO:0000256" key="7">
    <source>
        <dbReference type="ARBA" id="ARBA00023014"/>
    </source>
</evidence>
<dbReference type="Pfam" id="PF04055">
    <property type="entry name" value="Radical_SAM"/>
    <property type="match status" value="1"/>
</dbReference>
<dbReference type="PROSITE" id="PS51918">
    <property type="entry name" value="RADICAL_SAM"/>
    <property type="match status" value="1"/>
</dbReference>
<dbReference type="Proteomes" id="UP000029622">
    <property type="component" value="Unassembled WGS sequence"/>
</dbReference>
<dbReference type="SFLD" id="SFLDF00288">
    <property type="entry name" value="HemN-like__clustered_with_nucl"/>
    <property type="match status" value="1"/>
</dbReference>
<evidence type="ECO:0000256" key="9">
    <source>
        <dbReference type="RuleBase" id="RU364116"/>
    </source>
</evidence>
<evidence type="ECO:0000313" key="12">
    <source>
        <dbReference type="Proteomes" id="UP000029622"/>
    </source>
</evidence>
<gene>
    <name evidence="11" type="ORF">Y919_00970</name>
</gene>
<dbReference type="InterPro" id="IPR034505">
    <property type="entry name" value="Coproporphyrinogen-III_oxidase"/>
</dbReference>
<dbReference type="InterPro" id="IPR007197">
    <property type="entry name" value="rSAM"/>
</dbReference>
<dbReference type="SFLD" id="SFLDG01065">
    <property type="entry name" value="anaerobic_coproporphyrinogen-I"/>
    <property type="match status" value="1"/>
</dbReference>
<dbReference type="InterPro" id="IPR013785">
    <property type="entry name" value="Aldolase_TIM"/>
</dbReference>
<dbReference type="SFLD" id="SFLDG01082">
    <property type="entry name" value="B12-binding_domain_containing"/>
    <property type="match status" value="1"/>
</dbReference>
<evidence type="ECO:0000256" key="1">
    <source>
        <dbReference type="ARBA" id="ARBA00006100"/>
    </source>
</evidence>
<evidence type="ECO:0000259" key="10">
    <source>
        <dbReference type="PROSITE" id="PS51918"/>
    </source>
</evidence>
<dbReference type="NCBIfam" id="TIGR00539">
    <property type="entry name" value="hemN_rel"/>
    <property type="match status" value="1"/>
</dbReference>
<comment type="function">
    <text evidence="9">Probably acts as a heme chaperone, transferring heme to an unknown acceptor. Binds one molecule of heme per monomer, possibly covalently. Binds 1 [4Fe-4S] cluster. The cluster is coordinated with 3 cysteines and an exchangeable S-adenosyl-L-methionine.</text>
</comment>
<dbReference type="GO" id="GO:0004109">
    <property type="term" value="F:coproporphyrinogen oxidase activity"/>
    <property type="evidence" value="ECO:0007669"/>
    <property type="project" value="InterPro"/>
</dbReference>
<organism evidence="11 12">
    <name type="scientific">Caloranaerobacter azorensis H53214</name>
    <dbReference type="NCBI Taxonomy" id="1156417"/>
    <lineage>
        <taxon>Bacteria</taxon>
        <taxon>Bacillati</taxon>
        <taxon>Bacillota</taxon>
        <taxon>Tissierellia</taxon>
        <taxon>Tissierellales</taxon>
        <taxon>Thermohalobacteraceae</taxon>
        <taxon>Caloranaerobacter</taxon>
    </lineage>
</organism>
<sequence>MNELLGIYIHIPFCVSKCFYCDFNSYTDKSYIIKDYIKYLKKEIDLYSVELKDYKVKTIFIGGGTPSSIDSKFLSDIVNHIYKKFNLSTLIEFTVEANPKTIDKYKLKDYKNLGINRMSLGLQSFNDKLLKSIGRIHTARDFLESYDLIRKFGFDNVNVDVMFNLPGQTIKDVIDTLKKVIALKPEHISFYSLKIEEGTLFYKLYNESRLDLPDEDTERDMYHKGIELLEDNNFIHYEISNFAKHGYECKHNLIYWNVKPYLGLGLSAHSNINNKRWSNFGDFKQYFEYLDNGRLPIEENEEIDVEMEMAEFMILGLRLIKGIEKLDFKKRFGLNVDDIYGMQLRSLENKGLIENKEEYIKLTKRGIDLSNLVFMELLP</sequence>
<protein>
    <recommendedName>
        <fullName evidence="2 9">Heme chaperone HemW</fullName>
    </recommendedName>
</protein>
<keyword evidence="3 9" id="KW-0349">Heme</keyword>
<evidence type="ECO:0000313" key="11">
    <source>
        <dbReference type="EMBL" id="KGG81353.1"/>
    </source>
</evidence>
<comment type="caution">
    <text evidence="11">The sequence shown here is derived from an EMBL/GenBank/DDBJ whole genome shotgun (WGS) entry which is preliminary data.</text>
</comment>
<keyword evidence="8 9" id="KW-0143">Chaperone</keyword>
<dbReference type="AlphaFoldDB" id="A0A096BKQ4"/>
<keyword evidence="7 9" id="KW-0411">Iron-sulfur</keyword>
<dbReference type="STRING" id="1156417.Y919_00970"/>
<dbReference type="Pfam" id="PF06969">
    <property type="entry name" value="HemN_C"/>
    <property type="match status" value="1"/>
</dbReference>
<evidence type="ECO:0000256" key="5">
    <source>
        <dbReference type="ARBA" id="ARBA00022723"/>
    </source>
</evidence>
<dbReference type="PANTHER" id="PTHR13932">
    <property type="entry name" value="COPROPORPHYRINIGEN III OXIDASE"/>
    <property type="match status" value="1"/>
</dbReference>
<keyword evidence="4 9" id="KW-0949">S-adenosyl-L-methionine</keyword>
<evidence type="ECO:0000256" key="6">
    <source>
        <dbReference type="ARBA" id="ARBA00023004"/>
    </source>
</evidence>
<dbReference type="InterPro" id="IPR010723">
    <property type="entry name" value="HemN_C"/>
</dbReference>
<dbReference type="InterPro" id="IPR058240">
    <property type="entry name" value="rSAM_sf"/>
</dbReference>
<dbReference type="SUPFAM" id="SSF102114">
    <property type="entry name" value="Radical SAM enzymes"/>
    <property type="match status" value="1"/>
</dbReference>
<dbReference type="GO" id="GO:0006779">
    <property type="term" value="P:porphyrin-containing compound biosynthetic process"/>
    <property type="evidence" value="ECO:0007669"/>
    <property type="project" value="InterPro"/>
</dbReference>
<dbReference type="SMART" id="SM00729">
    <property type="entry name" value="Elp3"/>
    <property type="match status" value="1"/>
</dbReference>
<keyword evidence="5 9" id="KW-0479">Metal-binding</keyword>
<dbReference type="CDD" id="cd01335">
    <property type="entry name" value="Radical_SAM"/>
    <property type="match status" value="1"/>
</dbReference>
<evidence type="ECO:0000256" key="8">
    <source>
        <dbReference type="ARBA" id="ARBA00023186"/>
    </source>
</evidence>
<comment type="similarity">
    <text evidence="1">Belongs to the anaerobic coproporphyrinogen-III oxidase family. HemW subfamily.</text>
</comment>
<evidence type="ECO:0000256" key="2">
    <source>
        <dbReference type="ARBA" id="ARBA00017228"/>
    </source>
</evidence>
<accession>A0A096BKQ4</accession>
<dbReference type="InterPro" id="IPR004559">
    <property type="entry name" value="HemW-like"/>
</dbReference>
<proteinExistence type="inferred from homology"/>
<dbReference type="Gene3D" id="3.20.20.70">
    <property type="entry name" value="Aldolase class I"/>
    <property type="match status" value="1"/>
</dbReference>
<keyword evidence="9" id="KW-0963">Cytoplasm</keyword>
<dbReference type="RefSeq" id="WP_035161472.1">
    <property type="nucleotide sequence ID" value="NZ_AZTB01000002.1"/>
</dbReference>
<dbReference type="EMBL" id="AZTB01000002">
    <property type="protein sequence ID" value="KGG81353.1"/>
    <property type="molecule type" value="Genomic_DNA"/>
</dbReference>
<evidence type="ECO:0000256" key="4">
    <source>
        <dbReference type="ARBA" id="ARBA00022691"/>
    </source>
</evidence>
<feature type="domain" description="Radical SAM core" evidence="10">
    <location>
        <begin position="1"/>
        <end position="235"/>
    </location>
</feature>
<name>A0A096BKQ4_9FIRM</name>
<dbReference type="SFLD" id="SFLDF00562">
    <property type="entry name" value="HemN-like__clustered_with_heat"/>
    <property type="match status" value="1"/>
</dbReference>
<dbReference type="GO" id="GO:0051539">
    <property type="term" value="F:4 iron, 4 sulfur cluster binding"/>
    <property type="evidence" value="ECO:0007669"/>
    <property type="project" value="UniProtKB-UniRule"/>
</dbReference>
<dbReference type="SFLD" id="SFLDS00029">
    <property type="entry name" value="Radical_SAM"/>
    <property type="match status" value="1"/>
</dbReference>
<keyword evidence="6 9" id="KW-0408">Iron</keyword>
<evidence type="ECO:0000256" key="3">
    <source>
        <dbReference type="ARBA" id="ARBA00022617"/>
    </source>
</evidence>
<dbReference type="GO" id="GO:0005737">
    <property type="term" value="C:cytoplasm"/>
    <property type="evidence" value="ECO:0007669"/>
    <property type="project" value="UniProtKB-SubCell"/>
</dbReference>
<dbReference type="PANTHER" id="PTHR13932:SF5">
    <property type="entry name" value="RADICAL S-ADENOSYL METHIONINE DOMAIN-CONTAINING PROTEIN 1, MITOCHONDRIAL"/>
    <property type="match status" value="1"/>
</dbReference>